<feature type="domain" description="AAA+ ATPase" evidence="12">
    <location>
        <begin position="37"/>
        <end position="184"/>
    </location>
</feature>
<dbReference type="FunFam" id="1.20.272.10:FF:000003">
    <property type="entry name" value="DNA polymerase III subunit gamma/tau"/>
    <property type="match status" value="1"/>
</dbReference>
<proteinExistence type="inferred from homology"/>
<dbReference type="InterPro" id="IPR012763">
    <property type="entry name" value="DNA_pol_III_sug/sutau_N"/>
</dbReference>
<evidence type="ECO:0000256" key="1">
    <source>
        <dbReference type="ARBA" id="ARBA00006360"/>
    </source>
</evidence>
<evidence type="ECO:0000256" key="10">
    <source>
        <dbReference type="ARBA" id="ARBA00049244"/>
    </source>
</evidence>
<dbReference type="EC" id="2.7.7.7" evidence="11"/>
<evidence type="ECO:0000256" key="4">
    <source>
        <dbReference type="ARBA" id="ARBA00022705"/>
    </source>
</evidence>
<protein>
    <recommendedName>
        <fullName evidence="11">DNA polymerase III subunit gamma/tau</fullName>
        <ecNumber evidence="11">2.7.7.7</ecNumber>
    </recommendedName>
</protein>
<dbReference type="GO" id="GO:0003677">
    <property type="term" value="F:DNA binding"/>
    <property type="evidence" value="ECO:0007669"/>
    <property type="project" value="InterPro"/>
</dbReference>
<keyword evidence="3 11" id="KW-0548">Nucleotidyltransferase</keyword>
<dbReference type="CDD" id="cd00009">
    <property type="entry name" value="AAA"/>
    <property type="match status" value="1"/>
</dbReference>
<accession>A0A7R6W082</accession>
<evidence type="ECO:0000256" key="5">
    <source>
        <dbReference type="ARBA" id="ARBA00022723"/>
    </source>
</evidence>
<dbReference type="AlphaFoldDB" id="A0A7R6W082"/>
<dbReference type="GO" id="GO:0006261">
    <property type="term" value="P:DNA-templated DNA replication"/>
    <property type="evidence" value="ECO:0007669"/>
    <property type="project" value="TreeGrafter"/>
</dbReference>
<dbReference type="InterPro" id="IPR003593">
    <property type="entry name" value="AAA+_ATPase"/>
</dbReference>
<dbReference type="CDD" id="cd18137">
    <property type="entry name" value="HLD_clamp_pol_III_gamma_tau"/>
    <property type="match status" value="1"/>
</dbReference>
<keyword evidence="7" id="KW-0862">Zinc</keyword>
<evidence type="ECO:0000256" key="11">
    <source>
        <dbReference type="RuleBase" id="RU364063"/>
    </source>
</evidence>
<dbReference type="Pfam" id="PF12169">
    <property type="entry name" value="DNA_pol3_gamma3"/>
    <property type="match status" value="1"/>
</dbReference>
<dbReference type="SMART" id="SM00382">
    <property type="entry name" value="AAA"/>
    <property type="match status" value="1"/>
</dbReference>
<comment type="catalytic activity">
    <reaction evidence="10 11">
        <text>DNA(n) + a 2'-deoxyribonucleoside 5'-triphosphate = DNA(n+1) + diphosphate</text>
        <dbReference type="Rhea" id="RHEA:22508"/>
        <dbReference type="Rhea" id="RHEA-COMP:17339"/>
        <dbReference type="Rhea" id="RHEA-COMP:17340"/>
        <dbReference type="ChEBI" id="CHEBI:33019"/>
        <dbReference type="ChEBI" id="CHEBI:61560"/>
        <dbReference type="ChEBI" id="CHEBI:173112"/>
        <dbReference type="EC" id="2.7.7.7"/>
    </reaction>
</comment>
<dbReference type="GO" id="GO:0009360">
    <property type="term" value="C:DNA polymerase III complex"/>
    <property type="evidence" value="ECO:0007669"/>
    <property type="project" value="InterPro"/>
</dbReference>
<dbReference type="PANTHER" id="PTHR11669">
    <property type="entry name" value="REPLICATION FACTOR C / DNA POLYMERASE III GAMMA-TAU SUBUNIT"/>
    <property type="match status" value="1"/>
</dbReference>
<evidence type="ECO:0000313" key="13">
    <source>
        <dbReference type="EMBL" id="BCG49723.1"/>
    </source>
</evidence>
<keyword evidence="2 11" id="KW-0808">Transferase</keyword>
<dbReference type="SUPFAM" id="SSF52540">
    <property type="entry name" value="P-loop containing nucleoside triphosphate hydrolases"/>
    <property type="match status" value="1"/>
</dbReference>
<dbReference type="GO" id="GO:0046872">
    <property type="term" value="F:metal ion binding"/>
    <property type="evidence" value="ECO:0007669"/>
    <property type="project" value="UniProtKB-KW"/>
</dbReference>
<dbReference type="InterPro" id="IPR045085">
    <property type="entry name" value="HLD_clamp_pol_III_gamma_tau"/>
</dbReference>
<reference evidence="13 14" key="1">
    <citation type="journal article" date="2020" name="Genome Biol. Evol.">
        <title>Comparative Genomics Underlines Multiple Roles of Profftella, an Obligate Symbiont of Psyllids: Providing Toxins, Vitamins, and Carotenoids.</title>
        <authorList>
            <person name="Nakabachi A."/>
            <person name="Piel J."/>
            <person name="Malenovsky I."/>
            <person name="Hirose Y."/>
        </authorList>
    </citation>
    <scope>NUCLEOTIDE SEQUENCE [LARGE SCALE GENOMIC DNA]</scope>
    <source>
        <strain evidence="13 14">Dco</strain>
    </source>
</reference>
<dbReference type="SUPFAM" id="SSF48019">
    <property type="entry name" value="post-AAA+ oligomerization domain-like"/>
    <property type="match status" value="1"/>
</dbReference>
<dbReference type="InterPro" id="IPR050238">
    <property type="entry name" value="DNA_Rep/Repair_Clamp_Loader"/>
</dbReference>
<dbReference type="KEGG" id="parm:PADco_3030"/>
<evidence type="ECO:0000256" key="6">
    <source>
        <dbReference type="ARBA" id="ARBA00022741"/>
    </source>
</evidence>
<evidence type="ECO:0000256" key="9">
    <source>
        <dbReference type="ARBA" id="ARBA00022932"/>
    </source>
</evidence>
<keyword evidence="8 11" id="KW-0067">ATP-binding</keyword>
<dbReference type="Pfam" id="PF13177">
    <property type="entry name" value="DNA_pol3_delta2"/>
    <property type="match status" value="1"/>
</dbReference>
<keyword evidence="4 11" id="KW-0235">DNA replication</keyword>
<name>A0A7R6W082_9PROT</name>
<dbReference type="PANTHER" id="PTHR11669:SF0">
    <property type="entry name" value="PROTEIN STICHEL-LIKE 2"/>
    <property type="match status" value="1"/>
</dbReference>
<organism evidence="13 14">
    <name type="scientific">Candidatus Profftella armatura</name>
    <name type="common">Diaphorina cf. continua</name>
    <dbReference type="NCBI Taxonomy" id="2661583"/>
    <lineage>
        <taxon>Bacteria</taxon>
        <taxon>Pseudomonadati</taxon>
        <taxon>Pseudomonadota</taxon>
        <taxon>Betaproteobacteria</taxon>
        <taxon>Candidatus Profftella</taxon>
    </lineage>
</organism>
<dbReference type="InterPro" id="IPR027417">
    <property type="entry name" value="P-loop_NTPase"/>
</dbReference>
<comment type="similarity">
    <text evidence="1 11">Belongs to the DnaX/STICHEL family.</text>
</comment>
<keyword evidence="6 11" id="KW-0547">Nucleotide-binding</keyword>
<dbReference type="InterPro" id="IPR008921">
    <property type="entry name" value="DNA_pol3_clamp-load_cplx_C"/>
</dbReference>
<dbReference type="Gene3D" id="1.20.272.10">
    <property type="match status" value="1"/>
</dbReference>
<dbReference type="FunFam" id="1.10.8.60:FF:000013">
    <property type="entry name" value="DNA polymerase III subunit gamma/tau"/>
    <property type="match status" value="1"/>
</dbReference>
<dbReference type="InterPro" id="IPR022754">
    <property type="entry name" value="DNA_pol_III_gamma-3"/>
</dbReference>
<evidence type="ECO:0000256" key="7">
    <source>
        <dbReference type="ARBA" id="ARBA00022833"/>
    </source>
</evidence>
<dbReference type="Pfam" id="PF22608">
    <property type="entry name" value="DNAX_ATPase_lid"/>
    <property type="match status" value="1"/>
</dbReference>
<dbReference type="GO" id="GO:0003887">
    <property type="term" value="F:DNA-directed DNA polymerase activity"/>
    <property type="evidence" value="ECO:0007669"/>
    <property type="project" value="UniProtKB-KW"/>
</dbReference>
<evidence type="ECO:0000256" key="2">
    <source>
        <dbReference type="ARBA" id="ARBA00022679"/>
    </source>
</evidence>
<dbReference type="Proteomes" id="UP000595708">
    <property type="component" value="Chromosome"/>
</dbReference>
<comment type="function">
    <text evidence="11">DNA polymerase III is a complex, multichain enzyme responsible for most of the replicative synthesis in bacteria. This DNA polymerase also exhibits 3' to 5' exonuclease activity.</text>
</comment>
<evidence type="ECO:0000313" key="14">
    <source>
        <dbReference type="Proteomes" id="UP000595708"/>
    </source>
</evidence>
<evidence type="ECO:0000259" key="12">
    <source>
        <dbReference type="SMART" id="SM00382"/>
    </source>
</evidence>
<dbReference type="EMBL" id="AP023215">
    <property type="protein sequence ID" value="BCG49723.1"/>
    <property type="molecule type" value="Genomic_DNA"/>
</dbReference>
<keyword evidence="5" id="KW-0479">Metal-binding</keyword>
<evidence type="ECO:0000256" key="3">
    <source>
        <dbReference type="ARBA" id="ARBA00022695"/>
    </source>
</evidence>
<keyword evidence="9 11" id="KW-0239">DNA-directed DNA polymerase</keyword>
<sequence length="397" mass="45217">MSYQVLARKYRPSNFNTLIGQNHIVKSLINALDKKRLHHAYLFTGTRGIGKTTISRILAKCLNCIGIDGNGDITSQPCGKCSVCVKIDNGCFIDYIEMDAASTRGINEMAQLLEQTIYAPINARYKIYVIDEVHMLTHHAFNAMLKTLEEPPKYIKFILATTEPQKIPITVLSRCIQFNLKKMLHHDIVNNLCYILKKENIEFEISALNLIATGAQGSMRDALSLTDQAINYSSKKITLNSMQEMLSIIDQKYLIQILDALAEQDGNLILSIANKIEIYNLSYNIVLKDLSLFLHQISLIQISPEILIKDKPNYNEIIQLSKKFNIEQIQLFYQISIHGRNELELAPDEYAGFTMTLLRMLVFQSLYNHLDFNNLKNSKDTINESLLSVSNKFKNIS</sequence>
<dbReference type="NCBIfam" id="TIGR02397">
    <property type="entry name" value="dnaX_nterm"/>
    <property type="match status" value="1"/>
</dbReference>
<dbReference type="Gene3D" id="3.40.50.300">
    <property type="entry name" value="P-loop containing nucleotide triphosphate hydrolases"/>
    <property type="match status" value="1"/>
</dbReference>
<dbReference type="GO" id="GO:0005524">
    <property type="term" value="F:ATP binding"/>
    <property type="evidence" value="ECO:0007669"/>
    <property type="project" value="UniProtKB-KW"/>
</dbReference>
<gene>
    <name evidence="11 13" type="primary">dnaX</name>
    <name evidence="13" type="ORF">PADco_3030</name>
</gene>
<keyword evidence="14" id="KW-1185">Reference proteome</keyword>
<dbReference type="Gene3D" id="1.10.8.60">
    <property type="match status" value="1"/>
</dbReference>
<comment type="subunit">
    <text evidence="11">DNA polymerase III contains a core (composed of alpha, epsilon and theta chains) that associates with a tau subunit. This core dimerizes to form the POLIII' complex. PolIII' associates with the gamma complex (composed of gamma, delta, delta', psi and chi chains) and with the beta chain to form the complete DNA polymerase III complex.</text>
</comment>
<dbReference type="FunFam" id="3.40.50.300:FF:000014">
    <property type="entry name" value="DNA polymerase III subunit gamma/tau"/>
    <property type="match status" value="1"/>
</dbReference>
<dbReference type="RefSeq" id="WP_201329708.1">
    <property type="nucleotide sequence ID" value="NZ_AP023215.1"/>
</dbReference>
<evidence type="ECO:0000256" key="8">
    <source>
        <dbReference type="ARBA" id="ARBA00022840"/>
    </source>
</evidence>